<keyword evidence="8" id="KW-0732">Signal</keyword>
<dbReference type="OrthoDB" id="269227at2759"/>
<keyword evidence="3 7" id="KW-0285">Flavoprotein</keyword>
<dbReference type="InterPro" id="IPR036188">
    <property type="entry name" value="FAD/NAD-bd_sf"/>
</dbReference>
<evidence type="ECO:0000259" key="9">
    <source>
        <dbReference type="PROSITE" id="PS00623"/>
    </source>
</evidence>
<dbReference type="Pfam" id="PF05199">
    <property type="entry name" value="GMC_oxred_C"/>
    <property type="match status" value="1"/>
</dbReference>
<dbReference type="PANTHER" id="PTHR11552:SF147">
    <property type="entry name" value="CHOLINE DEHYDROGENASE, MITOCHONDRIAL"/>
    <property type="match status" value="1"/>
</dbReference>
<gene>
    <name evidence="11" type="ORF">PLEOSDRAFT_1098831</name>
</gene>
<feature type="domain" description="Glucose-methanol-choline oxidoreductase N-terminal" evidence="9">
    <location>
        <begin position="112"/>
        <end position="135"/>
    </location>
</feature>
<dbReference type="EMBL" id="KL198004">
    <property type="protein sequence ID" value="KDQ32850.1"/>
    <property type="molecule type" value="Genomic_DNA"/>
</dbReference>
<evidence type="ECO:0000259" key="10">
    <source>
        <dbReference type="PROSITE" id="PS00624"/>
    </source>
</evidence>
<dbReference type="AlphaFoldDB" id="A0A067P0X0"/>
<name>A0A067P0X0_PLEO1</name>
<keyword evidence="4 6" id="KW-0274">FAD</keyword>
<dbReference type="InterPro" id="IPR000172">
    <property type="entry name" value="GMC_OxRdtase_N"/>
</dbReference>
<dbReference type="Proteomes" id="UP000027073">
    <property type="component" value="Unassembled WGS sequence"/>
</dbReference>
<evidence type="ECO:0000256" key="1">
    <source>
        <dbReference type="ARBA" id="ARBA00001974"/>
    </source>
</evidence>
<dbReference type="STRING" id="1137138.A0A067P0X0"/>
<organism evidence="11 12">
    <name type="scientific">Pleurotus ostreatus (strain PC15)</name>
    <name type="common">Oyster mushroom</name>
    <dbReference type="NCBI Taxonomy" id="1137138"/>
    <lineage>
        <taxon>Eukaryota</taxon>
        <taxon>Fungi</taxon>
        <taxon>Dikarya</taxon>
        <taxon>Basidiomycota</taxon>
        <taxon>Agaricomycotina</taxon>
        <taxon>Agaricomycetes</taxon>
        <taxon>Agaricomycetidae</taxon>
        <taxon>Agaricales</taxon>
        <taxon>Pleurotineae</taxon>
        <taxon>Pleurotaceae</taxon>
        <taxon>Pleurotus</taxon>
    </lineage>
</organism>
<evidence type="ECO:0000256" key="3">
    <source>
        <dbReference type="ARBA" id="ARBA00022630"/>
    </source>
</evidence>
<feature type="binding site" evidence="6">
    <location>
        <position position="263"/>
    </location>
    <ligand>
        <name>FAD</name>
        <dbReference type="ChEBI" id="CHEBI:57692"/>
    </ligand>
</feature>
<feature type="domain" description="Glucose-methanol-choline oxidoreductase N-terminal" evidence="10">
    <location>
        <begin position="303"/>
        <end position="317"/>
    </location>
</feature>
<dbReference type="PROSITE" id="PS00624">
    <property type="entry name" value="GMC_OXRED_2"/>
    <property type="match status" value="1"/>
</dbReference>
<evidence type="ECO:0000256" key="5">
    <source>
        <dbReference type="PIRSR" id="PIRSR000137-1"/>
    </source>
</evidence>
<sequence>MLYLQGTFLQLLALISCLSFSRARLLPTSKDLRDKYDFIVVGGGTGGNVVANRLSEDPSVSVLVIEAGGSNDVLESQVPFLWTRLIGSTHDWNYTSAPQTTLGGRSISLPRGRILGGSSSINGMLYSRGTSDDYDSIAELVGDPLWSWDRLQPYIKKNELWSPPSSNRPTEGEFDPSVHGRHGLVAVSLPSVLQPIDDRVLQTTRENSEFPFNLDVNSGHHLGIGWLQSTVTSAGKRASSATSYLSPGVINRSNLDVLLDAQVTRLLVSNATDDITFNTVEFVAGASAPQSVKATREIVLSAGSIGTPNILLHSGIGDPTYLARIGIKSTHNLPSVGQNLTDHIIAVLPWFANSTETFETVGRNTSLQAILLEQWKANGTGLFSGSGIDHLGYVRLADNASIFNSVPDPAGPNTGHIEITITNGNIFAEPTPDNFILSEVMVTKTLARGSVTLNSSNPLDDPIIDPSYLAHEFDRFALREAVRSGQRFIASPAWEGYVLDRVGDFATIDIQDDDQLDEYLRKTGSPGLHFVGTASMSPKGATWGVTDPDLKVKGLRGLRVVDASVIPLIPAAHTQVPVYIFAERAAAFIKEDWKLV</sequence>
<evidence type="ECO:0000313" key="11">
    <source>
        <dbReference type="EMBL" id="KDQ32850.1"/>
    </source>
</evidence>
<dbReference type="Gene3D" id="3.50.50.60">
    <property type="entry name" value="FAD/NAD(P)-binding domain"/>
    <property type="match status" value="1"/>
</dbReference>
<evidence type="ECO:0000256" key="2">
    <source>
        <dbReference type="ARBA" id="ARBA00010790"/>
    </source>
</evidence>
<dbReference type="GO" id="GO:0050660">
    <property type="term" value="F:flavin adenine dinucleotide binding"/>
    <property type="evidence" value="ECO:0007669"/>
    <property type="project" value="InterPro"/>
</dbReference>
<evidence type="ECO:0000256" key="7">
    <source>
        <dbReference type="RuleBase" id="RU003968"/>
    </source>
</evidence>
<accession>A0A067P0X0</accession>
<dbReference type="InParanoid" id="A0A067P0X0"/>
<dbReference type="Pfam" id="PF00732">
    <property type="entry name" value="GMC_oxred_N"/>
    <property type="match status" value="1"/>
</dbReference>
<evidence type="ECO:0000256" key="4">
    <source>
        <dbReference type="ARBA" id="ARBA00022827"/>
    </source>
</evidence>
<comment type="cofactor">
    <cofactor evidence="1 6">
        <name>FAD</name>
        <dbReference type="ChEBI" id="CHEBI:57692"/>
    </cofactor>
</comment>
<feature type="signal peptide" evidence="8">
    <location>
        <begin position="1"/>
        <end position="23"/>
    </location>
</feature>
<dbReference type="SUPFAM" id="SSF51905">
    <property type="entry name" value="FAD/NAD(P)-binding domain"/>
    <property type="match status" value="1"/>
</dbReference>
<dbReference type="VEuPathDB" id="FungiDB:PLEOSDRAFT_1098831"/>
<feature type="chain" id="PRO_5001642755" description="Glucose-methanol-choline oxidoreductase N-terminal domain-containing protein" evidence="8">
    <location>
        <begin position="24"/>
        <end position="596"/>
    </location>
</feature>
<dbReference type="Gene3D" id="3.30.560.10">
    <property type="entry name" value="Glucose Oxidase, domain 3"/>
    <property type="match status" value="1"/>
</dbReference>
<feature type="active site" description="Proton donor" evidence="5">
    <location>
        <position position="529"/>
    </location>
</feature>
<proteinExistence type="inferred from homology"/>
<protein>
    <recommendedName>
        <fullName evidence="9 10">Glucose-methanol-choline oxidoreductase N-terminal domain-containing protein</fullName>
    </recommendedName>
</protein>
<dbReference type="PROSITE" id="PS00623">
    <property type="entry name" value="GMC_OXRED_1"/>
    <property type="match status" value="1"/>
</dbReference>
<reference evidence="12" key="1">
    <citation type="journal article" date="2014" name="Proc. Natl. Acad. Sci. U.S.A.">
        <title>Extensive sampling of basidiomycete genomes demonstrates inadequacy of the white-rot/brown-rot paradigm for wood decay fungi.</title>
        <authorList>
            <person name="Riley R."/>
            <person name="Salamov A.A."/>
            <person name="Brown D.W."/>
            <person name="Nagy L.G."/>
            <person name="Floudas D."/>
            <person name="Held B.W."/>
            <person name="Levasseur A."/>
            <person name="Lombard V."/>
            <person name="Morin E."/>
            <person name="Otillar R."/>
            <person name="Lindquist E.A."/>
            <person name="Sun H."/>
            <person name="LaButti K.M."/>
            <person name="Schmutz J."/>
            <person name="Jabbour D."/>
            <person name="Luo H."/>
            <person name="Baker S.E."/>
            <person name="Pisabarro A.G."/>
            <person name="Walton J.D."/>
            <person name="Blanchette R.A."/>
            <person name="Henrissat B."/>
            <person name="Martin F."/>
            <person name="Cullen D."/>
            <person name="Hibbett D.S."/>
            <person name="Grigoriev I.V."/>
        </authorList>
    </citation>
    <scope>NUCLEOTIDE SEQUENCE [LARGE SCALE GENOMIC DNA]</scope>
    <source>
        <strain evidence="12">PC15</strain>
    </source>
</reference>
<dbReference type="InterPro" id="IPR012132">
    <property type="entry name" value="GMC_OxRdtase"/>
</dbReference>
<dbReference type="PIRSF" id="PIRSF000137">
    <property type="entry name" value="Alcohol_oxidase"/>
    <property type="match status" value="1"/>
</dbReference>
<dbReference type="HOGENOM" id="CLU_002865_6_3_1"/>
<evidence type="ECO:0000256" key="8">
    <source>
        <dbReference type="SAM" id="SignalP"/>
    </source>
</evidence>
<feature type="active site" description="Proton acceptor" evidence="5">
    <location>
        <position position="573"/>
    </location>
</feature>
<evidence type="ECO:0000313" key="12">
    <source>
        <dbReference type="Proteomes" id="UP000027073"/>
    </source>
</evidence>
<dbReference type="GO" id="GO:0016614">
    <property type="term" value="F:oxidoreductase activity, acting on CH-OH group of donors"/>
    <property type="evidence" value="ECO:0007669"/>
    <property type="project" value="InterPro"/>
</dbReference>
<dbReference type="InterPro" id="IPR007867">
    <property type="entry name" value="GMC_OxRtase_C"/>
</dbReference>
<dbReference type="PANTHER" id="PTHR11552">
    <property type="entry name" value="GLUCOSE-METHANOL-CHOLINE GMC OXIDOREDUCTASE"/>
    <property type="match status" value="1"/>
</dbReference>
<evidence type="ECO:0000256" key="6">
    <source>
        <dbReference type="PIRSR" id="PIRSR000137-2"/>
    </source>
</evidence>
<comment type="similarity">
    <text evidence="2 7">Belongs to the GMC oxidoreductase family.</text>
</comment>
<dbReference type="SUPFAM" id="SSF54373">
    <property type="entry name" value="FAD-linked reductases, C-terminal domain"/>
    <property type="match status" value="1"/>
</dbReference>